<sequence>MNEIIFMVQEDPEGGFTARALGSPIFTEADTFDELKSQVRDALACHFGYGAAPPVVRLHLQKDEVILS</sequence>
<evidence type="ECO:0008006" key="3">
    <source>
        <dbReference type="Google" id="ProtNLM"/>
    </source>
</evidence>
<dbReference type="EMBL" id="CP018258">
    <property type="protein sequence ID" value="APV43413.1"/>
    <property type="molecule type" value="Genomic_DNA"/>
</dbReference>
<protein>
    <recommendedName>
        <fullName evidence="3">2-oxoisovalerate dehydrogenase</fullName>
    </recommendedName>
</protein>
<dbReference type="OrthoDB" id="9805307at2"/>
<name>A0A1P8F4M8_9CHLR</name>
<evidence type="ECO:0000313" key="2">
    <source>
        <dbReference type="Proteomes" id="UP000185934"/>
    </source>
</evidence>
<dbReference type="Gene3D" id="3.30.160.250">
    <property type="match status" value="1"/>
</dbReference>
<evidence type="ECO:0000313" key="1">
    <source>
        <dbReference type="EMBL" id="APV43413.1"/>
    </source>
</evidence>
<organism evidence="1 2">
    <name type="scientific">Dehalogenimonas formicexedens</name>
    <dbReference type="NCBI Taxonomy" id="1839801"/>
    <lineage>
        <taxon>Bacteria</taxon>
        <taxon>Bacillati</taxon>
        <taxon>Chloroflexota</taxon>
        <taxon>Dehalococcoidia</taxon>
        <taxon>Dehalococcoidales</taxon>
        <taxon>Dehalococcoidaceae</taxon>
        <taxon>Dehalogenimonas</taxon>
    </lineage>
</organism>
<dbReference type="AlphaFoldDB" id="A0A1P8F4M8"/>
<accession>A0A1P8F4M8</accession>
<gene>
    <name evidence="1" type="ORF">Dform_00048</name>
</gene>
<dbReference type="RefSeq" id="WP_076003229.1">
    <property type="nucleotide sequence ID" value="NZ_CP018258.1"/>
</dbReference>
<reference evidence="2" key="1">
    <citation type="submission" date="2016-11" db="EMBL/GenBank/DDBJ databases">
        <title>Dehalogenimonas formicexedens sp. nov., a chlorinated alkane respiring bacterium isolated from contaminated groundwater.</title>
        <authorList>
            <person name="Key T.A."/>
            <person name="Bowman K.S."/>
            <person name="Lee I."/>
            <person name="Chun J."/>
            <person name="Albuquerque L."/>
            <person name="da Costa M.S."/>
            <person name="Rainey F.A."/>
            <person name="Moe W.M."/>
        </authorList>
    </citation>
    <scope>NUCLEOTIDE SEQUENCE [LARGE SCALE GENOMIC DNA]</scope>
    <source>
        <strain evidence="2">NSZ-14</strain>
    </source>
</reference>
<dbReference type="STRING" id="1839801.Dform_00048"/>
<keyword evidence="2" id="KW-1185">Reference proteome</keyword>
<dbReference type="KEGG" id="dfo:Dform_00048"/>
<proteinExistence type="predicted"/>
<dbReference type="Proteomes" id="UP000185934">
    <property type="component" value="Chromosome"/>
</dbReference>